<accession>A0A1M5SEX9</accession>
<organism evidence="3 4">
    <name type="scientific">Anaerosphaera aminiphila DSM 21120</name>
    <dbReference type="NCBI Taxonomy" id="1120995"/>
    <lineage>
        <taxon>Bacteria</taxon>
        <taxon>Bacillati</taxon>
        <taxon>Bacillota</taxon>
        <taxon>Tissierellia</taxon>
        <taxon>Tissierellales</taxon>
        <taxon>Peptoniphilaceae</taxon>
        <taxon>Anaerosphaera</taxon>
    </lineage>
</organism>
<dbReference type="PANTHER" id="PTHR23077">
    <property type="entry name" value="AAA-FAMILY ATPASE"/>
    <property type="match status" value="1"/>
</dbReference>
<dbReference type="Gene3D" id="3.40.50.300">
    <property type="entry name" value="P-loop containing nucleotide triphosphate hydrolases"/>
    <property type="match status" value="1"/>
</dbReference>
<evidence type="ECO:0000313" key="4">
    <source>
        <dbReference type="Proteomes" id="UP000184032"/>
    </source>
</evidence>
<keyword evidence="1" id="KW-0547">Nucleotide-binding</keyword>
<dbReference type="CDD" id="cd19481">
    <property type="entry name" value="RecA-like_protease"/>
    <property type="match status" value="1"/>
</dbReference>
<keyword evidence="4" id="KW-1185">Reference proteome</keyword>
<dbReference type="InterPro" id="IPR027417">
    <property type="entry name" value="P-loop_NTPase"/>
</dbReference>
<dbReference type="PANTHER" id="PTHR23077:SF198">
    <property type="entry name" value="ATP-DEPENDENT ZINC METALLOPROTEASE FTSH"/>
    <property type="match status" value="1"/>
</dbReference>
<dbReference type="GO" id="GO:0016887">
    <property type="term" value="F:ATP hydrolysis activity"/>
    <property type="evidence" value="ECO:0007669"/>
    <property type="project" value="InterPro"/>
</dbReference>
<dbReference type="SUPFAM" id="SSF52540">
    <property type="entry name" value="P-loop containing nucleoside triphosphate hydrolases"/>
    <property type="match status" value="1"/>
</dbReference>
<gene>
    <name evidence="3" type="ORF">SAMN02745245_01170</name>
</gene>
<dbReference type="STRING" id="1120995.SAMN02745245_01170"/>
<keyword evidence="1" id="KW-0067">ATP-binding</keyword>
<dbReference type="GO" id="GO:0005524">
    <property type="term" value="F:ATP binding"/>
    <property type="evidence" value="ECO:0007669"/>
    <property type="project" value="UniProtKB-KW"/>
</dbReference>
<dbReference type="Pfam" id="PF00004">
    <property type="entry name" value="AAA"/>
    <property type="match status" value="1"/>
</dbReference>
<dbReference type="Proteomes" id="UP000184032">
    <property type="component" value="Unassembled WGS sequence"/>
</dbReference>
<feature type="domain" description="AAA+ ATPase" evidence="2">
    <location>
        <begin position="129"/>
        <end position="261"/>
    </location>
</feature>
<dbReference type="PROSITE" id="PS00674">
    <property type="entry name" value="AAA"/>
    <property type="match status" value="1"/>
</dbReference>
<dbReference type="InterPro" id="IPR003593">
    <property type="entry name" value="AAA+_ATPase"/>
</dbReference>
<comment type="similarity">
    <text evidence="1">Belongs to the AAA ATPase family.</text>
</comment>
<dbReference type="EMBL" id="FQXI01000007">
    <property type="protein sequence ID" value="SHH37029.1"/>
    <property type="molecule type" value="Genomic_DNA"/>
</dbReference>
<reference evidence="3 4" key="1">
    <citation type="submission" date="2016-11" db="EMBL/GenBank/DDBJ databases">
        <authorList>
            <person name="Jaros S."/>
            <person name="Januszkiewicz K."/>
            <person name="Wedrychowicz H."/>
        </authorList>
    </citation>
    <scope>NUCLEOTIDE SEQUENCE [LARGE SCALE GENOMIC DNA]</scope>
    <source>
        <strain evidence="3 4">DSM 21120</strain>
    </source>
</reference>
<dbReference type="InterPro" id="IPR003959">
    <property type="entry name" value="ATPase_AAA_core"/>
</dbReference>
<sequence length="383" mass="43036">MKSSLVVKLIEAHSSGSEDAFKNALNILADDEEKKGNLKTSSSLRKAYVYDKKRSAAYSDSPLSEMSFSVQNAIPMPKDKDSTLELLEILTPKITLSDVALPEKTLQAVRQIVAEQKSVEKLIDRGIAPANRLLFCGPPGCGKTLTANALAGELQIPVAYVKLDGLVSSYLGQTGTNIRKIFDFVKNKRIMLFLDEFDAIAKKRDDSNELGELKRVVTTLLQNMDAMPSNVFLVAATNHHHLLDPAIWRRFNSSILLELPNVEQRTQIIERFYSEKLSEYDIDIKTLTILSEGMSGAEVQSFMQSLAKYCVLENVNKVVSQKEIAEIWLQQNTLFVSENSDDFMKALYKLKKNGISLRTLEEITSIPKSTLDYRFKKEELNDE</sequence>
<dbReference type="RefSeq" id="WP_073184635.1">
    <property type="nucleotide sequence ID" value="NZ_FQXI01000007.1"/>
</dbReference>
<dbReference type="AlphaFoldDB" id="A0A1M5SEX9"/>
<name>A0A1M5SEX9_9FIRM</name>
<dbReference type="InterPro" id="IPR003960">
    <property type="entry name" value="ATPase_AAA_CS"/>
</dbReference>
<protein>
    <submittedName>
        <fullName evidence="3">ATPase family associated with various cellular activities (AAA)</fullName>
    </submittedName>
</protein>
<dbReference type="SMART" id="SM00382">
    <property type="entry name" value="AAA"/>
    <property type="match status" value="1"/>
</dbReference>
<dbReference type="InterPro" id="IPR050168">
    <property type="entry name" value="AAA_ATPase_domain"/>
</dbReference>
<dbReference type="Gene3D" id="1.10.8.60">
    <property type="match status" value="1"/>
</dbReference>
<evidence type="ECO:0000256" key="1">
    <source>
        <dbReference type="RuleBase" id="RU003651"/>
    </source>
</evidence>
<evidence type="ECO:0000259" key="2">
    <source>
        <dbReference type="SMART" id="SM00382"/>
    </source>
</evidence>
<evidence type="ECO:0000313" key="3">
    <source>
        <dbReference type="EMBL" id="SHH37029.1"/>
    </source>
</evidence>
<proteinExistence type="inferred from homology"/>
<dbReference type="OrthoDB" id="9809379at2"/>